<keyword evidence="4 11" id="KW-1003">Cell membrane</keyword>
<feature type="transmembrane region" description="Helical" evidence="11">
    <location>
        <begin position="28"/>
        <end position="47"/>
    </location>
</feature>
<feature type="transmembrane region" description="Helical" evidence="11">
    <location>
        <begin position="126"/>
        <end position="145"/>
    </location>
</feature>
<keyword evidence="5 11" id="KW-0169">Cobalamin biosynthesis</keyword>
<dbReference type="InterPro" id="IPR002751">
    <property type="entry name" value="CbiM/NikMN"/>
</dbReference>
<reference evidence="12 13" key="1">
    <citation type="submission" date="2024-04" db="EMBL/GenBank/DDBJ databases">
        <title>Okeanomitos corallinicola gen. &amp; sp. nov. (Nostocales, Cyanobacteria), a new toxic marine heterocyst-forming cyanobacterium from a coral reef.</title>
        <authorList>
            <person name="Li H."/>
            <person name="Li R."/>
            <person name="Kang J."/>
            <person name="Hii K.S."/>
            <person name="Mohamed H.F."/>
            <person name="Xu X."/>
            <person name="Luo Z."/>
        </authorList>
    </citation>
    <scope>NUCLEOTIDE SEQUENCE [LARGE SCALE GENOMIC DNA]</scope>
    <source>
        <strain evidence="12 13">TIOX110</strain>
    </source>
</reference>
<evidence type="ECO:0000256" key="9">
    <source>
        <dbReference type="ARBA" id="ARBA00023136"/>
    </source>
</evidence>
<evidence type="ECO:0000256" key="8">
    <source>
        <dbReference type="ARBA" id="ARBA00023065"/>
    </source>
</evidence>
<evidence type="ECO:0000256" key="1">
    <source>
        <dbReference type="ARBA" id="ARBA00004651"/>
    </source>
</evidence>
<evidence type="ECO:0000256" key="11">
    <source>
        <dbReference type="HAMAP-Rule" id="MF_01462"/>
    </source>
</evidence>
<evidence type="ECO:0000313" key="13">
    <source>
        <dbReference type="Proteomes" id="UP001483337"/>
    </source>
</evidence>
<feature type="transmembrane region" description="Helical" evidence="11">
    <location>
        <begin position="196"/>
        <end position="222"/>
    </location>
</feature>
<keyword evidence="2 11" id="KW-0171">Cobalt transport</keyword>
<dbReference type="PANTHER" id="PTHR43627:SF1">
    <property type="entry name" value="COBALT TRANSPORT PROTEIN CBIM"/>
    <property type="match status" value="1"/>
</dbReference>
<gene>
    <name evidence="11" type="primary">cbiM</name>
    <name evidence="12" type="ORF">WJM97_21705</name>
</gene>
<evidence type="ECO:0000256" key="7">
    <source>
        <dbReference type="ARBA" id="ARBA00022989"/>
    </source>
</evidence>
<evidence type="ECO:0000256" key="10">
    <source>
        <dbReference type="ARBA" id="ARBA00023285"/>
    </source>
</evidence>
<evidence type="ECO:0000256" key="5">
    <source>
        <dbReference type="ARBA" id="ARBA00022573"/>
    </source>
</evidence>
<keyword evidence="13" id="KW-1185">Reference proteome</keyword>
<protein>
    <recommendedName>
        <fullName evidence="11">Cobalt transport protein CbiM</fullName>
    </recommendedName>
    <alternativeName>
        <fullName evidence="11">Energy-coupling factor transporter probable substrate-capture protein CbiM</fullName>
        <shortName evidence="11">ECF transporter S component CbiM</shortName>
    </alternativeName>
</protein>
<feature type="transmembrane region" description="Helical" evidence="11">
    <location>
        <begin position="59"/>
        <end position="76"/>
    </location>
</feature>
<dbReference type="EMBL" id="CP150886">
    <property type="protein sequence ID" value="WZB90338.1"/>
    <property type="molecule type" value="Genomic_DNA"/>
</dbReference>
<keyword evidence="3 11" id="KW-0813">Transport</keyword>
<proteinExistence type="inferred from homology"/>
<comment type="pathway">
    <text evidence="11">Cofactor biosynthesis; adenosylcobalamin biosynthesis.</text>
</comment>
<dbReference type="HAMAP" id="MF_01462">
    <property type="entry name" value="CbiM"/>
    <property type="match status" value="1"/>
</dbReference>
<evidence type="ECO:0000256" key="2">
    <source>
        <dbReference type="ARBA" id="ARBA00022426"/>
    </source>
</evidence>
<feature type="transmembrane region" description="Helical" evidence="11">
    <location>
        <begin position="157"/>
        <end position="184"/>
    </location>
</feature>
<keyword evidence="9 11" id="KW-0472">Membrane</keyword>
<dbReference type="Proteomes" id="UP001483337">
    <property type="component" value="Chromosome"/>
</dbReference>
<dbReference type="PANTHER" id="PTHR43627">
    <property type="match status" value="1"/>
</dbReference>
<dbReference type="NCBIfam" id="NF006184">
    <property type="entry name" value="PRK08319.1"/>
    <property type="match status" value="1"/>
</dbReference>
<comment type="similarity">
    <text evidence="11">Belongs to the CbiM family.</text>
</comment>
<comment type="subunit">
    <text evidence="11">Forms an energy-coupling factor (ECF) transporter complex composed of an ATP-binding protein (A component, CbiO), a transmembrane protein (T component, CbiQ) and 2 possible substrate-capture proteins (S components, CbiM and CbiN) of unknown stoichimetry.</text>
</comment>
<name>A0ABZ2V1C8_9CYAN</name>
<organism evidence="12 13">
    <name type="scientific">Okeanomitos corallinicola TIOX110</name>
    <dbReference type="NCBI Taxonomy" id="3133117"/>
    <lineage>
        <taxon>Bacteria</taxon>
        <taxon>Bacillati</taxon>
        <taxon>Cyanobacteriota</taxon>
        <taxon>Cyanophyceae</taxon>
        <taxon>Nostocales</taxon>
        <taxon>Aphanizomenonaceae</taxon>
        <taxon>Okeanomitos</taxon>
    </lineage>
</organism>
<evidence type="ECO:0000313" key="12">
    <source>
        <dbReference type="EMBL" id="WZB90338.1"/>
    </source>
</evidence>
<comment type="function">
    <text evidence="11">Part of the energy-coupling factor (ECF) transporter complex CbiMNOQ involved in cobalt import.</text>
</comment>
<comment type="subcellular location">
    <subcellularLocation>
        <location evidence="1 11">Cell membrane</location>
        <topology evidence="1 11">Multi-pass membrane protein</topology>
    </subcellularLocation>
</comment>
<feature type="transmembrane region" description="Helical" evidence="11">
    <location>
        <begin position="96"/>
        <end position="119"/>
    </location>
</feature>
<accession>A0ABZ2V1C8</accession>
<dbReference type="RefSeq" id="WP_353933237.1">
    <property type="nucleotide sequence ID" value="NZ_CP150886.1"/>
</dbReference>
<keyword evidence="8 11" id="KW-0406">Ion transport</keyword>
<keyword evidence="10 11" id="KW-0170">Cobalt</keyword>
<evidence type="ECO:0000256" key="4">
    <source>
        <dbReference type="ARBA" id="ARBA00022475"/>
    </source>
</evidence>
<sequence>MAVVSFYLVVGFPKPAYAMHIMEGFLPIEWAIFWWVVALPFFVLGLLRLNRITKANPELKLLLGLAGAFAFVLSALKIPSVTGSCSHPTGTGLGAVLFGPLTMTVLGSLVLLFQALLLAHGGLTTLGANAFSMAIAGPFAAYWIYNLIMGASGKQKTAIFLAAALANLLTYVITSIQLALAFPAPVGGFIASFTKFAAIFAVTQIPLAISEGLLTVLVWNWLQSYNPQELELLQLIKGRNHSNESI</sequence>
<keyword evidence="6 11" id="KW-0812">Transmembrane</keyword>
<keyword evidence="7 11" id="KW-1133">Transmembrane helix</keyword>
<dbReference type="InterPro" id="IPR018024">
    <property type="entry name" value="CbiM"/>
</dbReference>
<dbReference type="Pfam" id="PF01891">
    <property type="entry name" value="CbiM"/>
    <property type="match status" value="1"/>
</dbReference>
<dbReference type="Gene3D" id="1.10.1760.20">
    <property type="match status" value="1"/>
</dbReference>
<evidence type="ECO:0000256" key="3">
    <source>
        <dbReference type="ARBA" id="ARBA00022448"/>
    </source>
</evidence>
<evidence type="ECO:0000256" key="6">
    <source>
        <dbReference type="ARBA" id="ARBA00022692"/>
    </source>
</evidence>
<dbReference type="NCBIfam" id="TIGR00123">
    <property type="entry name" value="cbiM"/>
    <property type="match status" value="1"/>
</dbReference>